<evidence type="ECO:0000313" key="19">
    <source>
        <dbReference type="Proteomes" id="UP001059295"/>
    </source>
</evidence>
<comment type="similarity">
    <text evidence="14">Belongs to the MurCDEF family.</text>
</comment>
<dbReference type="RefSeq" id="WP_019245804.1">
    <property type="nucleotide sequence ID" value="NZ_CAPH01000009.1"/>
</dbReference>
<dbReference type="Pfam" id="PF08245">
    <property type="entry name" value="Mur_ligase_M"/>
    <property type="match status" value="1"/>
</dbReference>
<evidence type="ECO:0000256" key="13">
    <source>
        <dbReference type="ARBA" id="ARBA00047833"/>
    </source>
</evidence>
<dbReference type="PANTHER" id="PTHR43445">
    <property type="entry name" value="UDP-N-ACETYLMURAMATE--L-ALANINE LIGASE-RELATED"/>
    <property type="match status" value="1"/>
</dbReference>
<dbReference type="SUPFAM" id="SSF51984">
    <property type="entry name" value="MurCD N-terminal domain"/>
    <property type="match status" value="1"/>
</dbReference>
<dbReference type="EMBL" id="CP102294">
    <property type="protein sequence ID" value="UWN56876.1"/>
    <property type="molecule type" value="Genomic_DNA"/>
</dbReference>
<dbReference type="HAMAP" id="MF_00046">
    <property type="entry name" value="MurC"/>
    <property type="match status" value="1"/>
</dbReference>
<keyword evidence="11 14" id="KW-0131">Cell cycle</keyword>
<feature type="binding site" evidence="14">
    <location>
        <begin position="116"/>
        <end position="122"/>
    </location>
    <ligand>
        <name>ATP</name>
        <dbReference type="ChEBI" id="CHEBI:30616"/>
    </ligand>
</feature>
<evidence type="ECO:0000256" key="5">
    <source>
        <dbReference type="ARBA" id="ARBA00022598"/>
    </source>
</evidence>
<evidence type="ECO:0000256" key="8">
    <source>
        <dbReference type="ARBA" id="ARBA00022840"/>
    </source>
</evidence>
<dbReference type="InterPro" id="IPR004101">
    <property type="entry name" value="Mur_ligase_C"/>
</dbReference>
<keyword evidence="12 14" id="KW-0961">Cell wall biogenesis/degradation</keyword>
<evidence type="ECO:0000313" key="18">
    <source>
        <dbReference type="EMBL" id="UWN56876.1"/>
    </source>
</evidence>
<comment type="function">
    <text evidence="14">Cell wall formation.</text>
</comment>
<dbReference type="Gene3D" id="3.40.1190.10">
    <property type="entry name" value="Mur-like, catalytic domain"/>
    <property type="match status" value="1"/>
</dbReference>
<evidence type="ECO:0000256" key="12">
    <source>
        <dbReference type="ARBA" id="ARBA00023316"/>
    </source>
</evidence>
<evidence type="ECO:0000256" key="7">
    <source>
        <dbReference type="ARBA" id="ARBA00022741"/>
    </source>
</evidence>
<dbReference type="Pfam" id="PF01225">
    <property type="entry name" value="Mur_ligase"/>
    <property type="match status" value="1"/>
</dbReference>
<evidence type="ECO:0000256" key="3">
    <source>
        <dbReference type="ARBA" id="ARBA00012211"/>
    </source>
</evidence>
<dbReference type="InterPro" id="IPR013221">
    <property type="entry name" value="Mur_ligase_cen"/>
</dbReference>
<proteinExistence type="inferred from homology"/>
<dbReference type="PANTHER" id="PTHR43445:SF3">
    <property type="entry name" value="UDP-N-ACETYLMURAMATE--L-ALANINE LIGASE"/>
    <property type="match status" value="1"/>
</dbReference>
<keyword evidence="19" id="KW-1185">Reference proteome</keyword>
<evidence type="ECO:0000256" key="1">
    <source>
        <dbReference type="ARBA" id="ARBA00004496"/>
    </source>
</evidence>
<dbReference type="NCBIfam" id="TIGR01082">
    <property type="entry name" value="murC"/>
    <property type="match status" value="1"/>
</dbReference>
<feature type="domain" description="Mur ligase central" evidence="17">
    <location>
        <begin position="114"/>
        <end position="290"/>
    </location>
</feature>
<dbReference type="Gene3D" id="3.90.190.20">
    <property type="entry name" value="Mur ligase, C-terminal domain"/>
    <property type="match status" value="1"/>
</dbReference>
<comment type="catalytic activity">
    <reaction evidence="13 14">
        <text>UDP-N-acetyl-alpha-D-muramate + L-alanine + ATP = UDP-N-acetyl-alpha-D-muramoyl-L-alanine + ADP + phosphate + H(+)</text>
        <dbReference type="Rhea" id="RHEA:23372"/>
        <dbReference type="ChEBI" id="CHEBI:15378"/>
        <dbReference type="ChEBI" id="CHEBI:30616"/>
        <dbReference type="ChEBI" id="CHEBI:43474"/>
        <dbReference type="ChEBI" id="CHEBI:57972"/>
        <dbReference type="ChEBI" id="CHEBI:70757"/>
        <dbReference type="ChEBI" id="CHEBI:83898"/>
        <dbReference type="ChEBI" id="CHEBI:456216"/>
        <dbReference type="EC" id="6.3.2.8"/>
    </reaction>
</comment>
<evidence type="ECO:0000256" key="14">
    <source>
        <dbReference type="HAMAP-Rule" id="MF_00046"/>
    </source>
</evidence>
<keyword evidence="5 14" id="KW-0436">Ligase</keyword>
<dbReference type="SUPFAM" id="SSF53244">
    <property type="entry name" value="MurD-like peptide ligases, peptide-binding domain"/>
    <property type="match status" value="1"/>
</dbReference>
<evidence type="ECO:0000256" key="6">
    <source>
        <dbReference type="ARBA" id="ARBA00022618"/>
    </source>
</evidence>
<dbReference type="InterPro" id="IPR050061">
    <property type="entry name" value="MurCDEF_pg_biosynth"/>
</dbReference>
<feature type="domain" description="Mur ligase C-terminal" evidence="16">
    <location>
        <begin position="313"/>
        <end position="402"/>
    </location>
</feature>
<sequence>MKYGKVYFLGIGGIGMSAEARYFLHEGRRVAGYDRTPSELTAELRREGAEVTYDESTDAIPADFRSSDDTLVVYTPAIPEDHPQLRFFRDGGFEVVKRSRLLGAISEGKYVMAVAGTHGKTTTTTMAAWFNRVAGGGGSAFLGGISKNFGSNLVLGPGPRLVVEADEFDRSFLQLHPDAAVVTAADADHLDIYGTHEAVKEAFAQFVAQIKPGGALIVKRGVELDLRNPEISVYRYGYDGPCDFYADRIRVLDDGRYRFDLVFPDRRLEECTLGIPGRVNVENCVAAAALLWVAGFDERKLREAIASFSGVRRRFDFYVNEPGRVYMDDYAHHPNELRAAIGSLREMFPGRRLTVVFQPHLYTRTRDFCEEFASALSLADRVLLLPIYPAREEPIEGVRSEMLLPLLTVPARVVSKDGLLDAIRDENPELLVTFGAGDIDRFCGRIAETLSVPGRPAAKAD</sequence>
<evidence type="ECO:0000256" key="4">
    <source>
        <dbReference type="ARBA" id="ARBA00022490"/>
    </source>
</evidence>
<dbReference type="InterPro" id="IPR005758">
    <property type="entry name" value="UDP-N-AcMur_Ala_ligase_MurC"/>
</dbReference>
<protein>
    <recommendedName>
        <fullName evidence="3 14">UDP-N-acetylmuramate--L-alanine ligase</fullName>
        <ecNumber evidence="3 14">6.3.2.8</ecNumber>
    </recommendedName>
    <alternativeName>
        <fullName evidence="14">UDP-N-acetylmuramoyl-L-alanine synthetase</fullName>
    </alternativeName>
</protein>
<dbReference type="EC" id="6.3.2.8" evidence="3 14"/>
<dbReference type="Proteomes" id="UP001059295">
    <property type="component" value="Chromosome"/>
</dbReference>
<dbReference type="InterPro" id="IPR036565">
    <property type="entry name" value="Mur-like_cat_sf"/>
</dbReference>
<evidence type="ECO:0000256" key="10">
    <source>
        <dbReference type="ARBA" id="ARBA00022984"/>
    </source>
</evidence>
<reference evidence="18" key="1">
    <citation type="journal article" date="2022" name="Cell">
        <title>Design, construction, and in vivo augmentation of a complex gut microbiome.</title>
        <authorList>
            <person name="Cheng A.G."/>
            <person name="Ho P.Y."/>
            <person name="Aranda-Diaz A."/>
            <person name="Jain S."/>
            <person name="Yu F.B."/>
            <person name="Meng X."/>
            <person name="Wang M."/>
            <person name="Iakiviak M."/>
            <person name="Nagashima K."/>
            <person name="Zhao A."/>
            <person name="Murugkar P."/>
            <person name="Patil A."/>
            <person name="Atabakhsh K."/>
            <person name="Weakley A."/>
            <person name="Yan J."/>
            <person name="Brumbaugh A.R."/>
            <person name="Higginbottom S."/>
            <person name="Dimas A."/>
            <person name="Shiver A.L."/>
            <person name="Deutschbauer A."/>
            <person name="Neff N."/>
            <person name="Sonnenburg J.L."/>
            <person name="Huang K.C."/>
            <person name="Fischbach M.A."/>
        </authorList>
    </citation>
    <scope>NUCLEOTIDE SEQUENCE</scope>
    <source>
        <strain evidence="18">AP11</strain>
    </source>
</reference>
<gene>
    <name evidence="14 18" type="primary">murC</name>
    <name evidence="18" type="ORF">NQ491_09500</name>
</gene>
<evidence type="ECO:0000256" key="11">
    <source>
        <dbReference type="ARBA" id="ARBA00023306"/>
    </source>
</evidence>
<comment type="pathway">
    <text evidence="2 14">Cell wall biogenesis; peptidoglycan biosynthesis.</text>
</comment>
<evidence type="ECO:0000256" key="2">
    <source>
        <dbReference type="ARBA" id="ARBA00004752"/>
    </source>
</evidence>
<dbReference type="GO" id="GO:0008763">
    <property type="term" value="F:UDP-N-acetylmuramate-L-alanine ligase activity"/>
    <property type="evidence" value="ECO:0007669"/>
    <property type="project" value="UniProtKB-EC"/>
</dbReference>
<keyword evidence="4 14" id="KW-0963">Cytoplasm</keyword>
<keyword evidence="6 14" id="KW-0132">Cell division</keyword>
<comment type="subcellular location">
    <subcellularLocation>
        <location evidence="1 14">Cytoplasm</location>
    </subcellularLocation>
</comment>
<dbReference type="Gene3D" id="3.40.50.720">
    <property type="entry name" value="NAD(P)-binding Rossmann-like Domain"/>
    <property type="match status" value="1"/>
</dbReference>
<keyword evidence="8 14" id="KW-0067">ATP-binding</keyword>
<feature type="domain" description="Mur ligase N-terminal catalytic" evidence="15">
    <location>
        <begin position="5"/>
        <end position="110"/>
    </location>
</feature>
<dbReference type="Pfam" id="PF02875">
    <property type="entry name" value="Mur_ligase_C"/>
    <property type="match status" value="1"/>
</dbReference>
<keyword evidence="7 14" id="KW-0547">Nucleotide-binding</keyword>
<evidence type="ECO:0000259" key="15">
    <source>
        <dbReference type="Pfam" id="PF01225"/>
    </source>
</evidence>
<organism evidence="18 19">
    <name type="scientific">Alistipes ihumii AP11</name>
    <dbReference type="NCBI Taxonomy" id="1211813"/>
    <lineage>
        <taxon>Bacteria</taxon>
        <taxon>Pseudomonadati</taxon>
        <taxon>Bacteroidota</taxon>
        <taxon>Bacteroidia</taxon>
        <taxon>Bacteroidales</taxon>
        <taxon>Rikenellaceae</taxon>
        <taxon>Alistipes</taxon>
    </lineage>
</organism>
<accession>A0ABY5UY60</accession>
<dbReference type="InterPro" id="IPR000713">
    <property type="entry name" value="Mur_ligase_N"/>
</dbReference>
<evidence type="ECO:0000259" key="17">
    <source>
        <dbReference type="Pfam" id="PF08245"/>
    </source>
</evidence>
<keyword evidence="10 14" id="KW-0573">Peptidoglycan synthesis</keyword>
<evidence type="ECO:0000259" key="16">
    <source>
        <dbReference type="Pfam" id="PF02875"/>
    </source>
</evidence>
<dbReference type="InterPro" id="IPR036615">
    <property type="entry name" value="Mur_ligase_C_dom_sf"/>
</dbReference>
<keyword evidence="9 14" id="KW-0133">Cell shape</keyword>
<dbReference type="SUPFAM" id="SSF53623">
    <property type="entry name" value="MurD-like peptide ligases, catalytic domain"/>
    <property type="match status" value="1"/>
</dbReference>
<name>A0ABY5UY60_9BACT</name>
<evidence type="ECO:0000256" key="9">
    <source>
        <dbReference type="ARBA" id="ARBA00022960"/>
    </source>
</evidence>
<dbReference type="GeneID" id="82891968"/>